<dbReference type="EMBL" id="LPUR01000016">
    <property type="protein sequence ID" value="KXH81097.1"/>
    <property type="molecule type" value="Genomic_DNA"/>
</dbReference>
<name>A0A135W8B7_9FLAO</name>
<dbReference type="AlphaFoldDB" id="A0A135W8B7"/>
<gene>
    <name evidence="2" type="ORF">AU378_15340</name>
</gene>
<dbReference type="Proteomes" id="UP000070513">
    <property type="component" value="Unassembled WGS sequence"/>
</dbReference>
<protein>
    <submittedName>
        <fullName evidence="2">Uncharacterized protein</fullName>
    </submittedName>
</protein>
<evidence type="ECO:0000313" key="3">
    <source>
        <dbReference type="Proteomes" id="UP000070513"/>
    </source>
</evidence>
<keyword evidence="1" id="KW-0732">Signal</keyword>
<feature type="signal peptide" evidence="1">
    <location>
        <begin position="1"/>
        <end position="23"/>
    </location>
</feature>
<reference evidence="2 3" key="2">
    <citation type="journal article" date="2016" name="Genome Announc.">
        <title>Draft Genome Sequence of a Biocontrol Rhizobacterium, Chryseobacterium kwangjuense Strain KJ1R5, Isolated from Pepper (Capsicum annuum).</title>
        <authorList>
            <person name="Jeong J.J."/>
            <person name="Park H."/>
            <person name="Park B.H."/>
            <person name="Mannaa M."/>
            <person name="Sang M.K."/>
            <person name="Choi I.G."/>
            <person name="Kim K.D."/>
        </authorList>
    </citation>
    <scope>NUCLEOTIDE SEQUENCE [LARGE SCALE GENOMIC DNA]</scope>
    <source>
        <strain evidence="2 3">KJ1R5</strain>
    </source>
</reference>
<evidence type="ECO:0000313" key="2">
    <source>
        <dbReference type="EMBL" id="KXH81097.1"/>
    </source>
</evidence>
<proteinExistence type="predicted"/>
<comment type="caution">
    <text evidence="2">The sequence shown here is derived from an EMBL/GenBank/DDBJ whole genome shotgun (WGS) entry which is preliminary data.</text>
</comment>
<accession>A0A135W8B7</accession>
<organism evidence="2 3">
    <name type="scientific">Chryseobacterium kwangjuense</name>
    <dbReference type="NCBI Taxonomy" id="267125"/>
    <lineage>
        <taxon>Bacteria</taxon>
        <taxon>Pseudomonadati</taxon>
        <taxon>Bacteroidota</taxon>
        <taxon>Flavobacteriia</taxon>
        <taxon>Flavobacteriales</taxon>
        <taxon>Weeksellaceae</taxon>
        <taxon>Chryseobacterium group</taxon>
        <taxon>Chryseobacterium</taxon>
    </lineage>
</organism>
<sequence length="75" mass="7945">MKRNVMKIPALVMASLLAVSVSAQTTKPVKKVKKPVKKVKKAEPVKTKETAQTKFVPKKDTILGHGGGCPACGMG</sequence>
<reference evidence="3" key="1">
    <citation type="submission" date="2015-12" db="EMBL/GenBank/DDBJ databases">
        <title>Genome sequence of a biocontrol rhizobacterium Chryseobacterium kwangjuense strain KJ1R5 isolated from pepper (Capsicum annuum L.).</title>
        <authorList>
            <person name="Jeong J.-J."/>
            <person name="Park H."/>
            <person name="Mannaa M."/>
            <person name="Sang M.K."/>
            <person name="Choi I.-G."/>
            <person name="Kim K.D."/>
        </authorList>
    </citation>
    <scope>NUCLEOTIDE SEQUENCE [LARGE SCALE GENOMIC DNA]</scope>
    <source>
        <strain evidence="3">KJ1R5</strain>
    </source>
</reference>
<evidence type="ECO:0000256" key="1">
    <source>
        <dbReference type="SAM" id="SignalP"/>
    </source>
</evidence>
<feature type="chain" id="PRO_5007467617" evidence="1">
    <location>
        <begin position="24"/>
        <end position="75"/>
    </location>
</feature>